<dbReference type="InterPro" id="IPR012340">
    <property type="entry name" value="NA-bd_OB-fold"/>
</dbReference>
<dbReference type="KEGG" id="cef:CE1271"/>
<dbReference type="Pfam" id="PF01796">
    <property type="entry name" value="OB_ChsH2_C"/>
    <property type="match status" value="1"/>
</dbReference>
<keyword evidence="3" id="KW-1185">Reference proteome</keyword>
<reference evidence="2 3" key="1">
    <citation type="journal article" date="2003" name="Genome Res.">
        <title>Comparative complete genome sequence analysis of the amino acid replacements responsible for the thermostability of Corynebacterium efficiens.</title>
        <authorList>
            <person name="Nishio Y."/>
            <person name="Nakamura Y."/>
            <person name="Kawarabayasi Y."/>
            <person name="Usuda Y."/>
            <person name="Kimura E."/>
            <person name="Sugimoto S."/>
            <person name="Matsui K."/>
            <person name="Yamagishi A."/>
            <person name="Kikuchi H."/>
            <person name="Ikeo K."/>
            <person name="Gojobori T."/>
        </authorList>
    </citation>
    <scope>NUCLEOTIDE SEQUENCE [LARGE SCALE GENOMIC DNA]</scope>
    <source>
        <strain evidence="3">DSM 44549 / YS-314 / AJ 12310 / JCM 11189 / NBRC 100395</strain>
    </source>
</reference>
<dbReference type="STRING" id="196164.gene:10741679"/>
<dbReference type="AlphaFoldDB" id="Q8FQ62"/>
<sequence length="82" mass="8227">MSSTSSRESKAMAATATIHTYTIIRTPPEGFTGAPYCIAIVDAGAGLETARIAGYVDGAGIAVGDPVTPLATPDAHGATYSL</sequence>
<dbReference type="Proteomes" id="UP000001409">
    <property type="component" value="Chromosome"/>
</dbReference>
<evidence type="ECO:0000313" key="3">
    <source>
        <dbReference type="Proteomes" id="UP000001409"/>
    </source>
</evidence>
<dbReference type="InterPro" id="IPR002878">
    <property type="entry name" value="ChsH2_C"/>
</dbReference>
<evidence type="ECO:0000313" key="2">
    <source>
        <dbReference type="EMBL" id="BAC18081.1"/>
    </source>
</evidence>
<name>Q8FQ62_COREF</name>
<protein>
    <recommendedName>
        <fullName evidence="1">ChsH2 C-terminal OB-fold domain-containing protein</fullName>
    </recommendedName>
</protein>
<evidence type="ECO:0000259" key="1">
    <source>
        <dbReference type="Pfam" id="PF01796"/>
    </source>
</evidence>
<proteinExistence type="predicted"/>
<organism evidence="2 3">
    <name type="scientific">Corynebacterium efficiens (strain DSM 44549 / YS-314 / AJ 12310 / JCM 11189 / NBRC 100395)</name>
    <dbReference type="NCBI Taxonomy" id="196164"/>
    <lineage>
        <taxon>Bacteria</taxon>
        <taxon>Bacillati</taxon>
        <taxon>Actinomycetota</taxon>
        <taxon>Actinomycetes</taxon>
        <taxon>Mycobacteriales</taxon>
        <taxon>Corynebacteriaceae</taxon>
        <taxon>Corynebacterium</taxon>
    </lineage>
</organism>
<dbReference type="HOGENOM" id="CLU_2552480_0_0_11"/>
<dbReference type="EMBL" id="BA000035">
    <property type="protein sequence ID" value="BAC18081.1"/>
    <property type="molecule type" value="Genomic_DNA"/>
</dbReference>
<feature type="domain" description="ChsH2 C-terminal OB-fold" evidence="1">
    <location>
        <begin position="11"/>
        <end position="68"/>
    </location>
</feature>
<accession>Q8FQ62</accession>
<dbReference type="SUPFAM" id="SSF50249">
    <property type="entry name" value="Nucleic acid-binding proteins"/>
    <property type="match status" value="1"/>
</dbReference>